<dbReference type="InterPro" id="IPR027417">
    <property type="entry name" value="P-loop_NTPase"/>
</dbReference>
<dbReference type="Pfam" id="PF13604">
    <property type="entry name" value="AAA_30"/>
    <property type="match status" value="1"/>
</dbReference>
<reference evidence="4 5" key="1">
    <citation type="submission" date="2018-10" db="EMBL/GenBank/DDBJ databases">
        <title>Kocuria sp. M5W7-7, whole genome shotgun sequence.</title>
        <authorList>
            <person name="Tuo L."/>
        </authorList>
    </citation>
    <scope>NUCLEOTIDE SEQUENCE [LARGE SCALE GENOMIC DNA]</scope>
    <source>
        <strain evidence="4 5">M5W7-7</strain>
    </source>
</reference>
<dbReference type="SUPFAM" id="SSF52540">
    <property type="entry name" value="P-loop containing nucleoside triphosphate hydrolases"/>
    <property type="match status" value="2"/>
</dbReference>
<dbReference type="CDD" id="cd17933">
    <property type="entry name" value="DEXSc_RecD-like"/>
    <property type="match status" value="1"/>
</dbReference>
<feature type="coiled-coil region" evidence="1">
    <location>
        <begin position="1140"/>
        <end position="1167"/>
    </location>
</feature>
<dbReference type="Pfam" id="PF08751">
    <property type="entry name" value="TrwC"/>
    <property type="match status" value="1"/>
</dbReference>
<organism evidence="4 5">
    <name type="scientific">Kocuria soli</name>
    <dbReference type="NCBI Taxonomy" id="2485125"/>
    <lineage>
        <taxon>Bacteria</taxon>
        <taxon>Bacillati</taxon>
        <taxon>Actinomycetota</taxon>
        <taxon>Actinomycetes</taxon>
        <taxon>Micrococcales</taxon>
        <taxon>Micrococcaceae</taxon>
        <taxon>Kocuria</taxon>
    </lineage>
</organism>
<feature type="region of interest" description="Disordered" evidence="2">
    <location>
        <begin position="1"/>
        <end position="27"/>
    </location>
</feature>
<evidence type="ECO:0000259" key="3">
    <source>
        <dbReference type="Pfam" id="PF08751"/>
    </source>
</evidence>
<dbReference type="Gene3D" id="3.40.50.300">
    <property type="entry name" value="P-loop containing nucleotide triphosphate hydrolases"/>
    <property type="match status" value="2"/>
</dbReference>
<evidence type="ECO:0000256" key="2">
    <source>
        <dbReference type="SAM" id="MobiDB-lite"/>
    </source>
</evidence>
<protein>
    <submittedName>
        <fullName evidence="4">TrwC relaxase</fullName>
    </submittedName>
</protein>
<keyword evidence="1" id="KW-0175">Coiled coil</keyword>
<evidence type="ECO:0000313" key="5">
    <source>
        <dbReference type="Proteomes" id="UP000270616"/>
    </source>
</evidence>
<dbReference type="EMBL" id="RKMF01000022">
    <property type="protein sequence ID" value="ROZ61560.1"/>
    <property type="molecule type" value="Genomic_DNA"/>
</dbReference>
<gene>
    <name evidence="4" type="ORF">EDL96_13010</name>
</gene>
<sequence>MVVSGTAGRPHDHRSRERRRTRTPPCLRRHRCPKTHRAVIRSRSSPRRLVTSSNRTPKVPSNFVTPTLASDTLCDALALTLGSISHLPPISVRHVFYGGAVVRTSLTRRLVREARVKGGVKLFHGSGAAARAYVEADRSRADEYYLGADQAVAEYAVIDATGEVTAARSLSADEYEAWVDWVNPDTGESMGTPRKPGKVRRGSPLFAEMTINAPKSLSVAAALHPDVSEALDATQRDAAREIQHFLGQHSVTLAGPRGAQEVLPVEHMQTVAITHKTSRAGDPHRHIHFQIGTRVWAGGKWRALTTAALFQQQGAIRALGTAVIAAHPQLAATLSEHGLTLDPVSGEVVELEPFNAVMSKRSAQIRRNLERMEAEWQAKHPGETPGPVLTARMQDAAWAFQRPGKKPADLKNEQWWQQELRDAGYHPESLQHPDTVAPASLDDLSVQQVASRALDRCAAAASTWTPHTVREHVTRITTEAGVQATPAELREFIDLATGLAASDCFSVLPPGMVQPEHVAHLTSLGVVAAETALRDQLTAATPEREPKHPDVTDAAQAAGLDTGQTVAAAAVASTNPLVIVEGAAGAGKTTMLGVAIEVAAEHGRSSRVVAPTLRAAQVAHEELGVPATSVAALVYAHGWRWNEDGVWTRLAPGDTDPATGNIYTGPPNDAVLSRGERVIVDEAGMLDQDTALALLTVTAEAGASVAFVGDRAQLPAVGRGGVLDMAAQIRGRTYDMTELHRFTDAEYAALTLVMRDREHPGDVFDRLATMGLVTLHADEEAAREHITAHAHDGEAITVATNDEATELNEHIRAGRVERGEVDDTMTTTGSDGLSIGAGDLIQTRKNSSDLGVANRQQWIVQHVTDEGSVYAREVSGGGKHSRTVALPAEYVSEWAHLSYAATAYGVQGATVDASHTALSEATSAAGVYVGMTRGRQQNQLHVVAADMADARARFVEAMERDPADRGLDHATAQAIDAVQGLVSDGPVQLITEELARLTAEAERAERAAERWEQTAARFDAQRATHKTEDDEHADVLRHAEDEAARIRAEIAEPLTVQAEADGTTYLDAVEREAAASSRLATVGRLGRRKARAEHRQTSEHTRTVRARVRETWGEPPRTTDTLPEWAARQAERRAEADPRVIDAAQHVEAARADRDELRQRHEQERRALLVSEYGPQAVMRHRVGMRLPNPAQQAGQAHQQATALRAEADYLRALPIRDAAARIETTRAEHEARQQALAERERQLREPTERDPRRNDPRHDGPARGL</sequence>
<dbReference type="OrthoDB" id="4524286at2"/>
<dbReference type="SUPFAM" id="SSF55464">
    <property type="entry name" value="Origin of replication-binding domain, RBD-like"/>
    <property type="match status" value="1"/>
</dbReference>
<dbReference type="InterPro" id="IPR014862">
    <property type="entry name" value="TrwC"/>
</dbReference>
<feature type="domain" description="TrwC relaxase" evidence="3">
    <location>
        <begin position="129"/>
        <end position="421"/>
    </location>
</feature>
<keyword evidence="5" id="KW-1185">Reference proteome</keyword>
<accession>A0A3N4A7X7</accession>
<dbReference type="Proteomes" id="UP000270616">
    <property type="component" value="Unassembled WGS sequence"/>
</dbReference>
<feature type="coiled-coil region" evidence="1">
    <location>
        <begin position="987"/>
        <end position="1021"/>
    </location>
</feature>
<feature type="region of interest" description="Disordered" evidence="2">
    <location>
        <begin position="39"/>
        <end position="58"/>
    </location>
</feature>
<proteinExistence type="predicted"/>
<dbReference type="AlphaFoldDB" id="A0A3N4A7X7"/>
<evidence type="ECO:0000313" key="4">
    <source>
        <dbReference type="EMBL" id="ROZ61560.1"/>
    </source>
</evidence>
<dbReference type="Gene3D" id="2.30.30.940">
    <property type="match status" value="1"/>
</dbReference>
<evidence type="ECO:0000256" key="1">
    <source>
        <dbReference type="SAM" id="Coils"/>
    </source>
</evidence>
<feature type="region of interest" description="Disordered" evidence="2">
    <location>
        <begin position="1225"/>
        <end position="1266"/>
    </location>
</feature>
<feature type="compositionally biased region" description="Basic residues" evidence="2">
    <location>
        <begin position="11"/>
        <end position="27"/>
    </location>
</feature>
<dbReference type="NCBIfam" id="NF041492">
    <property type="entry name" value="MobF"/>
    <property type="match status" value="1"/>
</dbReference>
<comment type="caution">
    <text evidence="4">The sequence shown here is derived from an EMBL/GenBank/DDBJ whole genome shotgun (WGS) entry which is preliminary data.</text>
</comment>
<name>A0A3N4A7X7_9MICC</name>